<accession>A0A562UM13</accession>
<gene>
    <name evidence="3" type="ORF">JN10_2194</name>
</gene>
<dbReference type="Proteomes" id="UP000320547">
    <property type="component" value="Unassembled WGS sequence"/>
</dbReference>
<dbReference type="InterPro" id="IPR011050">
    <property type="entry name" value="Pectin_lyase_fold/virulence"/>
</dbReference>
<dbReference type="InterPro" id="IPR024535">
    <property type="entry name" value="RHGA/B-epi-like_pectate_lyase"/>
</dbReference>
<keyword evidence="3" id="KW-0456">Lyase</keyword>
<proteinExistence type="predicted"/>
<evidence type="ECO:0000256" key="1">
    <source>
        <dbReference type="SAM" id="SignalP"/>
    </source>
</evidence>
<dbReference type="GO" id="GO:0016829">
    <property type="term" value="F:lyase activity"/>
    <property type="evidence" value="ECO:0007669"/>
    <property type="project" value="UniProtKB-KW"/>
</dbReference>
<dbReference type="STRING" id="476157.GCA_001663155_00869"/>
<evidence type="ECO:0000313" key="3">
    <source>
        <dbReference type="EMBL" id="TWJ06658.1"/>
    </source>
</evidence>
<protein>
    <submittedName>
        <fullName evidence="3">Pectate lyase-like protein</fullName>
    </submittedName>
</protein>
<dbReference type="AlphaFoldDB" id="A0A562UM13"/>
<dbReference type="Gene3D" id="2.160.20.10">
    <property type="entry name" value="Single-stranded right-handed beta-helix, Pectin lyase-like"/>
    <property type="match status" value="1"/>
</dbReference>
<dbReference type="InterPro" id="IPR012334">
    <property type="entry name" value="Pectin_lyas_fold"/>
</dbReference>
<reference evidence="3 4" key="1">
    <citation type="submission" date="2019-07" db="EMBL/GenBank/DDBJ databases">
        <title>Genomic Encyclopedia of Archaeal and Bacterial Type Strains, Phase II (KMG-II): from individual species to whole genera.</title>
        <authorList>
            <person name="Goeker M."/>
        </authorList>
    </citation>
    <scope>NUCLEOTIDE SEQUENCE [LARGE SCALE GENOMIC DNA]</scope>
    <source>
        <strain evidence="3 4">ATCC BAA-2084</strain>
    </source>
</reference>
<feature type="signal peptide" evidence="1">
    <location>
        <begin position="1"/>
        <end position="30"/>
    </location>
</feature>
<evidence type="ECO:0000313" key="4">
    <source>
        <dbReference type="Proteomes" id="UP000320547"/>
    </source>
</evidence>
<sequence>MIARRIVPSKVRVLSLLAVGQVVLTNPAAAQNFPEIIVDESVQAEQPLPDFSYAGYEFGLEAIPHIEQVIDVADYGAIPDDRKDDSSALLAALKAAHSSTGPVRVQLHSGRYLLSEILWIERSGIVLSGMGMGEGGTELFMPRPLNQIDDGGALDEIRIYLKENDKYERIKDANLEVLFSPYSWSAGFIWTRVPDGRHATYLERYDRPISRVTEIASGVQFTRELIVSDPSRLTVGDVLQINWHNREGPDGPLVKSLYGDTSEKIGSRHWELPDRPLVRQATRIEAIEGDRVVIADPLLHSINKELPAYFSSWEHLSEVGIQDISLVFPDNPDFGHHNESGFNGIYFTGVHNGWIRNVRIANSDSGILTDDLANVTIGNIVTEGRHTAHYSVHIGNVHNVLVDGLNVFNPTVHALSFNTQSTKSVYKDAVVWTTPTLDQHAGANHQNLYDNVTVHVKPDQTAEDGTPMYDLYKAGGAGYWLPGHGRYNTAWNVNVVVGSGVEPGGEIVILGGSEGPDARIIGLHGNRTIRLDHTPEPYLEWLNKPVLAIPSLYTHQLGKRIESADSDLND</sequence>
<organism evidence="3 4">
    <name type="scientific">Altererythrobacter ishigakiensis</name>
    <dbReference type="NCBI Taxonomy" id="476157"/>
    <lineage>
        <taxon>Bacteria</taxon>
        <taxon>Pseudomonadati</taxon>
        <taxon>Pseudomonadota</taxon>
        <taxon>Alphaproteobacteria</taxon>
        <taxon>Sphingomonadales</taxon>
        <taxon>Erythrobacteraceae</taxon>
        <taxon>Altererythrobacter</taxon>
    </lineage>
</organism>
<comment type="caution">
    <text evidence="3">The sequence shown here is derived from an EMBL/GenBank/DDBJ whole genome shotgun (WGS) entry which is preliminary data.</text>
</comment>
<evidence type="ECO:0000259" key="2">
    <source>
        <dbReference type="Pfam" id="PF12708"/>
    </source>
</evidence>
<name>A0A562UM13_9SPHN</name>
<feature type="domain" description="Rhamnogalacturonase A/B/Epimerase-like pectate lyase" evidence="2">
    <location>
        <begin position="70"/>
        <end position="134"/>
    </location>
</feature>
<dbReference type="Pfam" id="PF12708">
    <property type="entry name" value="Pect-lyase_RHGA_epim"/>
    <property type="match status" value="1"/>
</dbReference>
<keyword evidence="1" id="KW-0732">Signal</keyword>
<keyword evidence="4" id="KW-1185">Reference proteome</keyword>
<dbReference type="EMBL" id="VLLK01000002">
    <property type="protein sequence ID" value="TWJ06658.1"/>
    <property type="molecule type" value="Genomic_DNA"/>
</dbReference>
<dbReference type="SUPFAM" id="SSF51126">
    <property type="entry name" value="Pectin lyase-like"/>
    <property type="match status" value="1"/>
</dbReference>
<feature type="chain" id="PRO_5022160049" evidence="1">
    <location>
        <begin position="31"/>
        <end position="570"/>
    </location>
</feature>